<evidence type="ECO:0000259" key="12">
    <source>
        <dbReference type="Pfam" id="PF00156"/>
    </source>
</evidence>
<dbReference type="GO" id="GO:0006166">
    <property type="term" value="P:purine ribonucleoside salvage"/>
    <property type="evidence" value="ECO:0007669"/>
    <property type="project" value="UniProtKB-KW"/>
</dbReference>
<evidence type="ECO:0000256" key="11">
    <source>
        <dbReference type="ARBA" id="ARBA00022726"/>
    </source>
</evidence>
<dbReference type="GeneID" id="136802667"/>
<dbReference type="GO" id="GO:0002055">
    <property type="term" value="F:adenine binding"/>
    <property type="evidence" value="ECO:0007669"/>
    <property type="project" value="TreeGrafter"/>
</dbReference>
<dbReference type="GO" id="GO:0003999">
    <property type="term" value="F:adenine phosphoribosyltransferase activity"/>
    <property type="evidence" value="ECO:0007669"/>
    <property type="project" value="UniProtKB-EC"/>
</dbReference>
<name>A0A7M5WSD9_9CNID</name>
<evidence type="ECO:0000256" key="9">
    <source>
        <dbReference type="ARBA" id="ARBA00022676"/>
    </source>
</evidence>
<evidence type="ECO:0000256" key="6">
    <source>
        <dbReference type="ARBA" id="ARBA00011893"/>
    </source>
</evidence>
<keyword evidence="8" id="KW-0963">Cytoplasm</keyword>
<evidence type="ECO:0000256" key="2">
    <source>
        <dbReference type="ARBA" id="ARBA00003968"/>
    </source>
</evidence>
<dbReference type="HAMAP" id="MF_00004">
    <property type="entry name" value="Aden_phosphoribosyltr"/>
    <property type="match status" value="1"/>
</dbReference>
<dbReference type="SUPFAM" id="SSF53271">
    <property type="entry name" value="PRTase-like"/>
    <property type="match status" value="1"/>
</dbReference>
<dbReference type="InterPro" id="IPR029057">
    <property type="entry name" value="PRTase-like"/>
</dbReference>
<feature type="domain" description="Phosphoribosyltransferase" evidence="12">
    <location>
        <begin position="40"/>
        <end position="164"/>
    </location>
</feature>
<dbReference type="InterPro" id="IPR000836">
    <property type="entry name" value="PRTase_dom"/>
</dbReference>
<dbReference type="GO" id="GO:0006168">
    <property type="term" value="P:adenine salvage"/>
    <property type="evidence" value="ECO:0007669"/>
    <property type="project" value="InterPro"/>
</dbReference>
<comment type="pathway">
    <text evidence="4">Purine metabolism; AMP biosynthesis via salvage pathway; AMP from adenine: step 1/1.</text>
</comment>
<dbReference type="PANTHER" id="PTHR32315">
    <property type="entry name" value="ADENINE PHOSPHORIBOSYLTRANSFERASE"/>
    <property type="match status" value="1"/>
</dbReference>
<proteinExistence type="inferred from homology"/>
<comment type="subcellular location">
    <subcellularLocation>
        <location evidence="3">Cytoplasm</location>
    </subcellularLocation>
</comment>
<dbReference type="EC" id="2.4.2.7" evidence="6"/>
<dbReference type="NCBIfam" id="NF002636">
    <property type="entry name" value="PRK02304.1-5"/>
    <property type="match status" value="1"/>
</dbReference>
<protein>
    <recommendedName>
        <fullName evidence="7">Adenine phosphoribosyltransferase</fullName>
        <ecNumber evidence="6">2.4.2.7</ecNumber>
    </recommendedName>
</protein>
<dbReference type="GO" id="GO:0005737">
    <property type="term" value="C:cytoplasm"/>
    <property type="evidence" value="ECO:0007669"/>
    <property type="project" value="UniProtKB-SubCell"/>
</dbReference>
<dbReference type="InterPro" id="IPR050054">
    <property type="entry name" value="UPRTase/APRTase"/>
</dbReference>
<accession>A0A7M5WSD9</accession>
<dbReference type="CDD" id="cd06223">
    <property type="entry name" value="PRTases_typeI"/>
    <property type="match status" value="1"/>
</dbReference>
<dbReference type="InterPro" id="IPR005764">
    <property type="entry name" value="Ade_phspho_trans"/>
</dbReference>
<dbReference type="Pfam" id="PF00156">
    <property type="entry name" value="Pribosyltran"/>
    <property type="match status" value="1"/>
</dbReference>
<dbReference type="NCBIfam" id="TIGR01090">
    <property type="entry name" value="apt"/>
    <property type="match status" value="1"/>
</dbReference>
<keyword evidence="9" id="KW-0328">Glycosyltransferase</keyword>
<comment type="similarity">
    <text evidence="5">Belongs to the purine/pyrimidine phosphoribosyltransferase family.</text>
</comment>
<keyword evidence="14" id="KW-1185">Reference proteome</keyword>
<dbReference type="GO" id="GO:0016208">
    <property type="term" value="F:AMP binding"/>
    <property type="evidence" value="ECO:0007669"/>
    <property type="project" value="TreeGrafter"/>
</dbReference>
<dbReference type="GO" id="GO:0044209">
    <property type="term" value="P:AMP salvage"/>
    <property type="evidence" value="ECO:0007669"/>
    <property type="project" value="UniProtKB-UniPathway"/>
</dbReference>
<comment type="function">
    <text evidence="2">Catalyzes a salvage reaction resulting in the formation of AMP, that is energically less costly than de novo synthesis.</text>
</comment>
<evidence type="ECO:0000313" key="14">
    <source>
        <dbReference type="Proteomes" id="UP000594262"/>
    </source>
</evidence>
<sequence>MADIDWSDPEKSIEGIKKLIKAVPDFPKKGILFRDIMGIFQVPQAVQAMVDIMSYHIQQKHPECDAIVGLDARGFLMAPMIAIKLNVPFIPVRKQGKLPGECISAESVKEYGKDVLEMQKGCLKEGQKVVIVDDLLATGGTMATTCSLVRQFGCSVSGTICLVELAELNGVKKLDAPFHAMIKY</sequence>
<evidence type="ECO:0000256" key="10">
    <source>
        <dbReference type="ARBA" id="ARBA00022679"/>
    </source>
</evidence>
<dbReference type="Gene3D" id="3.40.50.2020">
    <property type="match status" value="1"/>
</dbReference>
<organism evidence="13 14">
    <name type="scientific">Clytia hemisphaerica</name>
    <dbReference type="NCBI Taxonomy" id="252671"/>
    <lineage>
        <taxon>Eukaryota</taxon>
        <taxon>Metazoa</taxon>
        <taxon>Cnidaria</taxon>
        <taxon>Hydrozoa</taxon>
        <taxon>Hydroidolina</taxon>
        <taxon>Leptothecata</taxon>
        <taxon>Obeliida</taxon>
        <taxon>Clytiidae</taxon>
        <taxon>Clytia</taxon>
    </lineage>
</organism>
<dbReference type="AlphaFoldDB" id="A0A7M5WSD9"/>
<keyword evidence="11" id="KW-0660">Purine salvage</keyword>
<dbReference type="FunFam" id="3.40.50.2020:FF:000021">
    <property type="entry name" value="Adenine phosphoribosyltransferase"/>
    <property type="match status" value="1"/>
</dbReference>
<keyword evidence="10" id="KW-0808">Transferase</keyword>
<dbReference type="PANTHER" id="PTHR32315:SF3">
    <property type="entry name" value="ADENINE PHOSPHORIBOSYLTRANSFERASE"/>
    <property type="match status" value="1"/>
</dbReference>
<dbReference type="UniPathway" id="UPA00588">
    <property type="reaction ID" value="UER00646"/>
</dbReference>
<dbReference type="OrthoDB" id="363185at2759"/>
<evidence type="ECO:0000256" key="7">
    <source>
        <dbReference type="ARBA" id="ARBA00017366"/>
    </source>
</evidence>
<evidence type="ECO:0000256" key="4">
    <source>
        <dbReference type="ARBA" id="ARBA00004659"/>
    </source>
</evidence>
<reference evidence="13" key="1">
    <citation type="submission" date="2021-01" db="UniProtKB">
        <authorList>
            <consortium name="EnsemblMetazoa"/>
        </authorList>
    </citation>
    <scope>IDENTIFICATION</scope>
</reference>
<dbReference type="RefSeq" id="XP_066915529.1">
    <property type="nucleotide sequence ID" value="XM_067059428.1"/>
</dbReference>
<dbReference type="NCBIfam" id="NF002634">
    <property type="entry name" value="PRK02304.1-3"/>
    <property type="match status" value="1"/>
</dbReference>
<evidence type="ECO:0000313" key="13">
    <source>
        <dbReference type="EnsemblMetazoa" id="CLYHEMP009855.1"/>
    </source>
</evidence>
<dbReference type="Proteomes" id="UP000594262">
    <property type="component" value="Unplaced"/>
</dbReference>
<evidence type="ECO:0000256" key="8">
    <source>
        <dbReference type="ARBA" id="ARBA00022490"/>
    </source>
</evidence>
<evidence type="ECO:0000256" key="1">
    <source>
        <dbReference type="ARBA" id="ARBA00000868"/>
    </source>
</evidence>
<comment type="catalytic activity">
    <reaction evidence="1">
        <text>AMP + diphosphate = 5-phospho-alpha-D-ribose 1-diphosphate + adenine</text>
        <dbReference type="Rhea" id="RHEA:16609"/>
        <dbReference type="ChEBI" id="CHEBI:16708"/>
        <dbReference type="ChEBI" id="CHEBI:33019"/>
        <dbReference type="ChEBI" id="CHEBI:58017"/>
        <dbReference type="ChEBI" id="CHEBI:456215"/>
        <dbReference type="EC" id="2.4.2.7"/>
    </reaction>
</comment>
<evidence type="ECO:0000256" key="5">
    <source>
        <dbReference type="ARBA" id="ARBA00008391"/>
    </source>
</evidence>
<dbReference type="EnsemblMetazoa" id="CLYHEMT009855.1">
    <property type="protein sequence ID" value="CLYHEMP009855.1"/>
    <property type="gene ID" value="CLYHEMG009855"/>
</dbReference>
<evidence type="ECO:0000256" key="3">
    <source>
        <dbReference type="ARBA" id="ARBA00004496"/>
    </source>
</evidence>